<accession>A0A2M7QHV0</accession>
<sequence>MVQSEQIPIQIVEIPTKQPTKLQVYSIRQLISGLWGREKSPYRPITEIDDAQQLDRRYRQVDHARQCLTTIYTKSRDLRNPEEAMTQQEQVLISEIQKRARAFQSGSEFIDALSVSSQQFDPSLPESSFSLSDLSTKLMVIESLKGCSDKAEFDQRLKVFTRYPIC</sequence>
<proteinExistence type="predicted"/>
<dbReference type="Proteomes" id="UP000229401">
    <property type="component" value="Unassembled WGS sequence"/>
</dbReference>
<organism evidence="1 2">
    <name type="scientific">Candidatus Roizmanbacteria bacterium CG_4_10_14_0_8_um_filter_33_9</name>
    <dbReference type="NCBI Taxonomy" id="1974826"/>
    <lineage>
        <taxon>Bacteria</taxon>
        <taxon>Candidatus Roizmaniibacteriota</taxon>
    </lineage>
</organism>
<name>A0A2M7QHV0_9BACT</name>
<evidence type="ECO:0000313" key="1">
    <source>
        <dbReference type="EMBL" id="PIY71897.1"/>
    </source>
</evidence>
<reference evidence="2" key="1">
    <citation type="submission" date="2017-09" db="EMBL/GenBank/DDBJ databases">
        <title>Depth-based differentiation of microbial function through sediment-hosted aquifers and enrichment of novel symbionts in the deep terrestrial subsurface.</title>
        <authorList>
            <person name="Probst A.J."/>
            <person name="Ladd B."/>
            <person name="Jarett J.K."/>
            <person name="Geller-Mcgrath D.E."/>
            <person name="Sieber C.M.K."/>
            <person name="Emerson J.B."/>
            <person name="Anantharaman K."/>
            <person name="Thomas B.C."/>
            <person name="Malmstrom R."/>
            <person name="Stieglmeier M."/>
            <person name="Klingl A."/>
            <person name="Woyke T."/>
            <person name="Ryan C.M."/>
            <person name="Banfield J.F."/>
        </authorList>
    </citation>
    <scope>NUCLEOTIDE SEQUENCE [LARGE SCALE GENOMIC DNA]</scope>
</reference>
<dbReference type="AlphaFoldDB" id="A0A2M7QHV0"/>
<dbReference type="EMBL" id="PFLI01000126">
    <property type="protein sequence ID" value="PIY71897.1"/>
    <property type="molecule type" value="Genomic_DNA"/>
</dbReference>
<comment type="caution">
    <text evidence="1">The sequence shown here is derived from an EMBL/GenBank/DDBJ whole genome shotgun (WGS) entry which is preliminary data.</text>
</comment>
<evidence type="ECO:0000313" key="2">
    <source>
        <dbReference type="Proteomes" id="UP000229401"/>
    </source>
</evidence>
<protein>
    <submittedName>
        <fullName evidence="1">Uncharacterized protein</fullName>
    </submittedName>
</protein>
<gene>
    <name evidence="1" type="ORF">COY87_03790</name>
</gene>